<keyword evidence="6" id="KW-1133">Transmembrane helix</keyword>
<evidence type="ECO:0000259" key="7">
    <source>
        <dbReference type="Pfam" id="PF01494"/>
    </source>
</evidence>
<keyword evidence="6" id="KW-0472">Membrane</keyword>
<dbReference type="InterPro" id="IPR002938">
    <property type="entry name" value="FAD-bd"/>
</dbReference>
<evidence type="ECO:0000256" key="5">
    <source>
        <dbReference type="ARBA" id="ARBA00023033"/>
    </source>
</evidence>
<dbReference type="OrthoDB" id="1878542at2759"/>
<dbReference type="GO" id="GO:0071949">
    <property type="term" value="F:FAD binding"/>
    <property type="evidence" value="ECO:0007669"/>
    <property type="project" value="InterPro"/>
</dbReference>
<keyword evidence="3" id="KW-0274">FAD</keyword>
<evidence type="ECO:0000313" key="8">
    <source>
        <dbReference type="EMBL" id="KAF9058998.1"/>
    </source>
</evidence>
<dbReference type="AlphaFoldDB" id="A0A9P5TZ24"/>
<keyword evidence="2" id="KW-0285">Flavoprotein</keyword>
<feature type="transmembrane region" description="Helical" evidence="6">
    <location>
        <begin position="45"/>
        <end position="64"/>
    </location>
</feature>
<organism evidence="8 9">
    <name type="scientific">Rhodocollybia butyracea</name>
    <dbReference type="NCBI Taxonomy" id="206335"/>
    <lineage>
        <taxon>Eukaryota</taxon>
        <taxon>Fungi</taxon>
        <taxon>Dikarya</taxon>
        <taxon>Basidiomycota</taxon>
        <taxon>Agaricomycotina</taxon>
        <taxon>Agaricomycetes</taxon>
        <taxon>Agaricomycetidae</taxon>
        <taxon>Agaricales</taxon>
        <taxon>Marasmiineae</taxon>
        <taxon>Omphalotaceae</taxon>
        <taxon>Rhodocollybia</taxon>
    </lineage>
</organism>
<dbReference type="SUPFAM" id="SSF51905">
    <property type="entry name" value="FAD/NAD(P)-binding domain"/>
    <property type="match status" value="1"/>
</dbReference>
<dbReference type="PANTHER" id="PTHR13789">
    <property type="entry name" value="MONOOXYGENASE"/>
    <property type="match status" value="1"/>
</dbReference>
<dbReference type="InterPro" id="IPR036188">
    <property type="entry name" value="FAD/NAD-bd_sf"/>
</dbReference>
<evidence type="ECO:0000256" key="6">
    <source>
        <dbReference type="SAM" id="Phobius"/>
    </source>
</evidence>
<accession>A0A9P5TZ24</accession>
<evidence type="ECO:0000256" key="1">
    <source>
        <dbReference type="ARBA" id="ARBA00007992"/>
    </source>
</evidence>
<protein>
    <recommendedName>
        <fullName evidence="7">FAD-binding domain-containing protein</fullName>
    </recommendedName>
</protein>
<dbReference type="PANTHER" id="PTHR13789:SF147">
    <property type="entry name" value="PUTATIVE (AFU_ORTHOLOGUE AFUA_2G01950)-RELATED"/>
    <property type="match status" value="1"/>
</dbReference>
<reference evidence="8" key="1">
    <citation type="submission" date="2020-11" db="EMBL/GenBank/DDBJ databases">
        <authorList>
            <consortium name="DOE Joint Genome Institute"/>
            <person name="Ahrendt S."/>
            <person name="Riley R."/>
            <person name="Andreopoulos W."/>
            <person name="Labutti K."/>
            <person name="Pangilinan J."/>
            <person name="Ruiz-Duenas F.J."/>
            <person name="Barrasa J.M."/>
            <person name="Sanchez-Garcia M."/>
            <person name="Camarero S."/>
            <person name="Miyauchi S."/>
            <person name="Serrano A."/>
            <person name="Linde D."/>
            <person name="Babiker R."/>
            <person name="Drula E."/>
            <person name="Ayuso-Fernandez I."/>
            <person name="Pacheco R."/>
            <person name="Padilla G."/>
            <person name="Ferreira P."/>
            <person name="Barriuso J."/>
            <person name="Kellner H."/>
            <person name="Castanera R."/>
            <person name="Alfaro M."/>
            <person name="Ramirez L."/>
            <person name="Pisabarro A.G."/>
            <person name="Kuo A."/>
            <person name="Tritt A."/>
            <person name="Lipzen A."/>
            <person name="He G."/>
            <person name="Yan M."/>
            <person name="Ng V."/>
            <person name="Cullen D."/>
            <person name="Martin F."/>
            <person name="Rosso M.-N."/>
            <person name="Henrissat B."/>
            <person name="Hibbett D."/>
            <person name="Martinez A.T."/>
            <person name="Grigoriev I.V."/>
        </authorList>
    </citation>
    <scope>NUCLEOTIDE SEQUENCE</scope>
    <source>
        <strain evidence="8">AH 40177</strain>
    </source>
</reference>
<dbReference type="Gene3D" id="3.50.50.60">
    <property type="entry name" value="FAD/NAD(P)-binding domain"/>
    <property type="match status" value="1"/>
</dbReference>
<evidence type="ECO:0000313" key="9">
    <source>
        <dbReference type="Proteomes" id="UP000772434"/>
    </source>
</evidence>
<comment type="caution">
    <text evidence="8">The sequence shown here is derived from an EMBL/GenBank/DDBJ whole genome shotgun (WGS) entry which is preliminary data.</text>
</comment>
<feature type="domain" description="FAD-binding" evidence="7">
    <location>
        <begin position="45"/>
        <end position="385"/>
    </location>
</feature>
<evidence type="ECO:0000256" key="2">
    <source>
        <dbReference type="ARBA" id="ARBA00022630"/>
    </source>
</evidence>
<gene>
    <name evidence="8" type="ORF">BDP27DRAFT_1385923</name>
</gene>
<proteinExistence type="inferred from homology"/>
<keyword evidence="4" id="KW-0560">Oxidoreductase</keyword>
<dbReference type="InterPro" id="IPR050493">
    <property type="entry name" value="FAD-dep_Monooxygenase_BioMet"/>
</dbReference>
<dbReference type="GO" id="GO:0004497">
    <property type="term" value="F:monooxygenase activity"/>
    <property type="evidence" value="ECO:0007669"/>
    <property type="project" value="UniProtKB-KW"/>
</dbReference>
<dbReference type="Proteomes" id="UP000772434">
    <property type="component" value="Unassembled WGS sequence"/>
</dbReference>
<keyword evidence="6" id="KW-0812">Transmembrane</keyword>
<dbReference type="EMBL" id="JADNRY010000333">
    <property type="protein sequence ID" value="KAF9058998.1"/>
    <property type="molecule type" value="Genomic_DNA"/>
</dbReference>
<dbReference type="Pfam" id="PF01494">
    <property type="entry name" value="FAD_binding_3"/>
    <property type="match status" value="1"/>
</dbReference>
<evidence type="ECO:0000256" key="3">
    <source>
        <dbReference type="ARBA" id="ARBA00022827"/>
    </source>
</evidence>
<comment type="similarity">
    <text evidence="1">Belongs to the paxM FAD-dependent monooxygenase family.</text>
</comment>
<dbReference type="PRINTS" id="PR00420">
    <property type="entry name" value="RNGMNOXGNASE"/>
</dbReference>
<dbReference type="SUPFAM" id="SSF54373">
    <property type="entry name" value="FAD-linked reductases, C-terminal domain"/>
    <property type="match status" value="1"/>
</dbReference>
<name>A0A9P5TZ24_9AGAR</name>
<evidence type="ECO:0000256" key="4">
    <source>
        <dbReference type="ARBA" id="ARBA00023002"/>
    </source>
</evidence>
<keyword evidence="9" id="KW-1185">Reference proteome</keyword>
<sequence>MAANIIEDFTQFERAGIQASNLCAGSVVHTKTFLQDNGRKAIKKLRVVVVGCGLGGLAAAYALGRAGHHITILESSPFIGDIGAGIQVCPNLSRILIRWGLGSRLRNDTGEVIGMSRLEGKLDRNHGAPWYTLHRADLHGMLYSIAAPYMNLRLNSKVVALHTENQDRPSVTLHTGEVIFADLIIGADGINSTMRNYVIGQKNIPLSIPTGDVAYRVVLPTDTFGDDAELKALIEEPKITCWIGPERHVVGYCIRERKEYNMVLIKPGDGHPYSWTAEGDPNEMRDGFTGWDPCLQKLLARANEVLESKLLICEPLDTWIHPSGRVVLMGDSCHPMLPYRAQGSAMAIEDAVVLGSLFSRITHRSQIPHLLKAYERLRHPRVTATQAASAKNRDIYHVPYGTAEQERRDTAMKEAMALELSSYEEWIRNGQREPFRSSSVAGNQWADAKKNDQQFNYDPELAVERWWDAEGVDIVQSKL</sequence>
<keyword evidence="5" id="KW-0503">Monooxygenase</keyword>